<name>A0ABV6CBB2_9GAMM</name>
<evidence type="ECO:0000259" key="2">
    <source>
        <dbReference type="Pfam" id="PF00296"/>
    </source>
</evidence>
<comment type="similarity">
    <text evidence="1">To bacterial alkanal monooxygenase alpha and beta chains.</text>
</comment>
<dbReference type="InterPro" id="IPR019949">
    <property type="entry name" value="CmoO-like"/>
</dbReference>
<dbReference type="PANTHER" id="PTHR30137">
    <property type="entry name" value="LUCIFERASE-LIKE MONOOXYGENASE"/>
    <property type="match status" value="1"/>
</dbReference>
<evidence type="ECO:0000256" key="1">
    <source>
        <dbReference type="ARBA" id="ARBA00007789"/>
    </source>
</evidence>
<evidence type="ECO:0000313" key="4">
    <source>
        <dbReference type="Proteomes" id="UP001589758"/>
    </source>
</evidence>
<sequence>MSIQLSDKTILKLSVLDKCPIEEERHAEDALKNTLELAKLADDLGYNRFWIAEHHNSLSLASPSPEIVVAWLASQTKKIRLGSGGVMLQHYSAYKVAENFNLLANLAPGRIDLGIGKAPGGLPQSTQALQRGINPEKKGSFEEQIEELNAYLTLNSSSHFVNLPSIKNTKASESSLKVTPEPKLPADKFLLGASEESATLAGKLKWNFVYAAHLNGDKEKLKKTLIKWQSLSPLPTIVAVQVIIDEKSEQAKKLAQSIEMWGVELDNGQRITVQTKNQALSFAEQAGRTIKRLERRDNTVISGTAQEVYQKLKAMQETYKIDEFIVEIPLASQSVRKKTLKLLAEYVNTALRHLEAEVI</sequence>
<keyword evidence="3" id="KW-0560">Oxidoreductase</keyword>
<dbReference type="EC" id="1.-.-.-" evidence="3"/>
<organism evidence="3 4">
    <name type="scientific">Thorsellia kenyensis</name>
    <dbReference type="NCBI Taxonomy" id="1549888"/>
    <lineage>
        <taxon>Bacteria</taxon>
        <taxon>Pseudomonadati</taxon>
        <taxon>Pseudomonadota</taxon>
        <taxon>Gammaproteobacteria</taxon>
        <taxon>Enterobacterales</taxon>
        <taxon>Thorselliaceae</taxon>
        <taxon>Thorsellia</taxon>
    </lineage>
</organism>
<dbReference type="Pfam" id="PF00296">
    <property type="entry name" value="Bac_luciferase"/>
    <property type="match status" value="1"/>
</dbReference>
<dbReference type="EMBL" id="JBHLXE010000097">
    <property type="protein sequence ID" value="MFC0180255.1"/>
    <property type="molecule type" value="Genomic_DNA"/>
</dbReference>
<dbReference type="GO" id="GO:0016491">
    <property type="term" value="F:oxidoreductase activity"/>
    <property type="evidence" value="ECO:0007669"/>
    <property type="project" value="UniProtKB-KW"/>
</dbReference>
<dbReference type="Proteomes" id="UP001589758">
    <property type="component" value="Unassembled WGS sequence"/>
</dbReference>
<evidence type="ECO:0000313" key="3">
    <source>
        <dbReference type="EMBL" id="MFC0180255.1"/>
    </source>
</evidence>
<dbReference type="SUPFAM" id="SSF51679">
    <property type="entry name" value="Bacterial luciferase-like"/>
    <property type="match status" value="1"/>
</dbReference>
<comment type="caution">
    <text evidence="3">The sequence shown here is derived from an EMBL/GenBank/DDBJ whole genome shotgun (WGS) entry which is preliminary data.</text>
</comment>
<dbReference type="InterPro" id="IPR011251">
    <property type="entry name" value="Luciferase-like_dom"/>
</dbReference>
<dbReference type="InterPro" id="IPR050766">
    <property type="entry name" value="Bact_Lucif_Oxidored"/>
</dbReference>
<dbReference type="RefSeq" id="WP_385877369.1">
    <property type="nucleotide sequence ID" value="NZ_JBHLXE010000097.1"/>
</dbReference>
<gene>
    <name evidence="3" type="ORF">ACFFIT_09225</name>
</gene>
<dbReference type="InterPro" id="IPR036661">
    <property type="entry name" value="Luciferase-like_sf"/>
</dbReference>
<reference evidence="3 4" key="1">
    <citation type="submission" date="2024-09" db="EMBL/GenBank/DDBJ databases">
        <authorList>
            <person name="Sun Q."/>
            <person name="Mori K."/>
        </authorList>
    </citation>
    <scope>NUCLEOTIDE SEQUENCE [LARGE SCALE GENOMIC DNA]</scope>
    <source>
        <strain evidence="3 4">CCM 8545</strain>
    </source>
</reference>
<keyword evidence="4" id="KW-1185">Reference proteome</keyword>
<protein>
    <submittedName>
        <fullName evidence="3">MsnO8 family LLM class oxidoreductase</fullName>
        <ecNumber evidence="3">1.-.-.-</ecNumber>
    </submittedName>
</protein>
<accession>A0ABV6CBB2</accession>
<dbReference type="Gene3D" id="3.20.20.30">
    <property type="entry name" value="Luciferase-like domain"/>
    <property type="match status" value="1"/>
</dbReference>
<proteinExistence type="predicted"/>
<dbReference type="PANTHER" id="PTHR30137:SF20">
    <property type="entry name" value="N-ACETYL-S-ALKYLCYSTEINE MONOOXYGENASE"/>
    <property type="match status" value="1"/>
</dbReference>
<feature type="domain" description="Luciferase-like" evidence="2">
    <location>
        <begin position="22"/>
        <end position="318"/>
    </location>
</feature>
<dbReference type="NCBIfam" id="TIGR03558">
    <property type="entry name" value="oxido_grp_1"/>
    <property type="match status" value="1"/>
</dbReference>